<evidence type="ECO:0000256" key="6">
    <source>
        <dbReference type="HAMAP-Rule" id="MF_03058"/>
    </source>
</evidence>
<organism evidence="7 8">
    <name type="scientific">Acrobeloides nanus</name>
    <dbReference type="NCBI Taxonomy" id="290746"/>
    <lineage>
        <taxon>Eukaryota</taxon>
        <taxon>Metazoa</taxon>
        <taxon>Ecdysozoa</taxon>
        <taxon>Nematoda</taxon>
        <taxon>Chromadorea</taxon>
        <taxon>Rhabditida</taxon>
        <taxon>Tylenchina</taxon>
        <taxon>Cephalobomorpha</taxon>
        <taxon>Cephaloboidea</taxon>
        <taxon>Cephalobidae</taxon>
        <taxon>Acrobeloides</taxon>
    </lineage>
</organism>
<name>A0A914BVF6_9BILA</name>
<accession>A0A914BVF6</accession>
<dbReference type="GO" id="GO:0012507">
    <property type="term" value="C:ER to Golgi transport vesicle membrane"/>
    <property type="evidence" value="ECO:0007669"/>
    <property type="project" value="UniProtKB-SubCell"/>
</dbReference>
<dbReference type="InterPro" id="IPR019013">
    <property type="entry name" value="Vma21"/>
</dbReference>
<keyword evidence="1 6" id="KW-0812">Transmembrane</keyword>
<protein>
    <recommendedName>
        <fullName evidence="6">Vacuolar ATPase assembly integral membrane protein VMA21 homolog</fullName>
    </recommendedName>
</protein>
<evidence type="ECO:0000313" key="7">
    <source>
        <dbReference type="Proteomes" id="UP000887540"/>
    </source>
</evidence>
<evidence type="ECO:0000313" key="8">
    <source>
        <dbReference type="WBParaSite" id="ACRNAN_Path_1098.g4200.t1"/>
    </source>
</evidence>
<dbReference type="WBParaSite" id="ACRNAN_Path_1098.g4200.t1">
    <property type="protein sequence ID" value="ACRNAN_Path_1098.g4200.t1"/>
    <property type="gene ID" value="ACRNAN_Path_1098.g4200"/>
</dbReference>
<evidence type="ECO:0000256" key="3">
    <source>
        <dbReference type="ARBA" id="ARBA00022989"/>
    </source>
</evidence>
<dbReference type="GO" id="GO:0070072">
    <property type="term" value="P:vacuolar proton-transporting V-type ATPase complex assembly"/>
    <property type="evidence" value="ECO:0007669"/>
    <property type="project" value="UniProtKB-UniRule"/>
</dbReference>
<keyword evidence="4 6" id="KW-0472">Membrane</keyword>
<feature type="transmembrane region" description="Helical" evidence="6">
    <location>
        <begin position="55"/>
        <end position="75"/>
    </location>
</feature>
<reference evidence="8" key="1">
    <citation type="submission" date="2022-11" db="UniProtKB">
        <authorList>
            <consortium name="WormBaseParasite"/>
        </authorList>
    </citation>
    <scope>IDENTIFICATION</scope>
</reference>
<sequence>MDELIPNFRDQNVQSAVKNLVVYSIVILAVPLGSMFFLKSFFFEAIMGVESKDSMTYAAIIAVILVHVVLVLWIVTAYNDDKPKPKGEKKD</sequence>
<comment type="subcellular location">
    <subcellularLocation>
        <location evidence="6">Endoplasmic reticulum membrane</location>
        <topology evidence="6">Multi-pass membrane protein</topology>
    </subcellularLocation>
    <subcellularLocation>
        <location evidence="6">Endoplasmic reticulum-Golgi intermediate compartment membrane</location>
        <topology evidence="6">Multi-pass membrane protein</topology>
    </subcellularLocation>
    <subcellularLocation>
        <location evidence="6">Cytoplasmic vesicle</location>
        <location evidence="6">COPII-coated vesicle membrane</location>
        <topology evidence="6">Multi-pass membrane protein</topology>
    </subcellularLocation>
</comment>
<dbReference type="AlphaFoldDB" id="A0A914BVF6"/>
<dbReference type="Proteomes" id="UP000887540">
    <property type="component" value="Unplaced"/>
</dbReference>
<proteinExistence type="inferred from homology"/>
<evidence type="ECO:0000256" key="1">
    <source>
        <dbReference type="ARBA" id="ARBA00022692"/>
    </source>
</evidence>
<evidence type="ECO:0000256" key="2">
    <source>
        <dbReference type="ARBA" id="ARBA00022824"/>
    </source>
</evidence>
<dbReference type="PANTHER" id="PTHR31792:SF3">
    <property type="entry name" value="VACUOLAR ATPASE ASSEMBLY INTEGRAL MEMBRANE PROTEIN VMA21"/>
    <property type="match status" value="1"/>
</dbReference>
<dbReference type="Pfam" id="PF09446">
    <property type="entry name" value="VMA21"/>
    <property type="match status" value="1"/>
</dbReference>
<dbReference type="GO" id="GO:0005789">
    <property type="term" value="C:endoplasmic reticulum membrane"/>
    <property type="evidence" value="ECO:0007669"/>
    <property type="project" value="UniProtKB-SubCell"/>
</dbReference>
<dbReference type="PANTHER" id="PTHR31792">
    <property type="entry name" value="VACUOLAR ATPASE ASSEMBLY INTEGRAL MEMBRANE PROTEIN VMA21"/>
    <property type="match status" value="1"/>
</dbReference>
<dbReference type="GO" id="GO:0033116">
    <property type="term" value="C:endoplasmic reticulum-Golgi intermediate compartment membrane"/>
    <property type="evidence" value="ECO:0007669"/>
    <property type="project" value="UniProtKB-SubCell"/>
</dbReference>
<evidence type="ECO:0000256" key="4">
    <source>
        <dbReference type="ARBA" id="ARBA00023136"/>
    </source>
</evidence>
<keyword evidence="2 6" id="KW-0256">Endoplasmic reticulum</keyword>
<comment type="function">
    <text evidence="6">Required for the assembly of the V0 complex of the vacuolar ATPase (V-ATPase) in the endoplasmic reticulum.</text>
</comment>
<keyword evidence="3 6" id="KW-1133">Transmembrane helix</keyword>
<keyword evidence="7" id="KW-1185">Reference proteome</keyword>
<keyword evidence="5 6" id="KW-0968">Cytoplasmic vesicle</keyword>
<dbReference type="HAMAP" id="MF_03058">
    <property type="entry name" value="VMA21"/>
    <property type="match status" value="1"/>
</dbReference>
<evidence type="ECO:0000256" key="5">
    <source>
        <dbReference type="ARBA" id="ARBA00023329"/>
    </source>
</evidence>
<comment type="similarity">
    <text evidence="6">Belongs to the VMA21 family.</text>
</comment>
<feature type="transmembrane region" description="Helical" evidence="6">
    <location>
        <begin position="20"/>
        <end position="43"/>
    </location>
</feature>